<dbReference type="SUPFAM" id="SSF50475">
    <property type="entry name" value="FMN-binding split barrel"/>
    <property type="match status" value="1"/>
</dbReference>
<evidence type="ECO:0000259" key="3">
    <source>
        <dbReference type="SMART" id="SM00903"/>
    </source>
</evidence>
<evidence type="ECO:0000256" key="2">
    <source>
        <dbReference type="ARBA" id="ARBA00023002"/>
    </source>
</evidence>
<name>A0A9D3AAB9_9BURK</name>
<dbReference type="EMBL" id="DYTQ01000064">
    <property type="protein sequence ID" value="HJH24003.1"/>
    <property type="molecule type" value="Genomic_DNA"/>
</dbReference>
<dbReference type="GO" id="GO:0010181">
    <property type="term" value="F:FMN binding"/>
    <property type="evidence" value="ECO:0007669"/>
    <property type="project" value="InterPro"/>
</dbReference>
<dbReference type="AlphaFoldDB" id="A0A9D3AAB9"/>
<protein>
    <submittedName>
        <fullName evidence="4">Flavin reductase family protein</fullName>
    </submittedName>
</protein>
<dbReference type="SMART" id="SM00903">
    <property type="entry name" value="Flavin_Reduct"/>
    <property type="match status" value="1"/>
</dbReference>
<dbReference type="Pfam" id="PF01613">
    <property type="entry name" value="Flavin_Reduct"/>
    <property type="match status" value="1"/>
</dbReference>
<comment type="similarity">
    <text evidence="1">Belongs to the non-flavoprotein flavin reductase family.</text>
</comment>
<sequence length="167" mass="18146">MSSTHSLAVSSTDYKKAMRHLAGTPCIITASHQGQRSGLTASSVTSVAIDPAELLVCINQKVSAWPLIEQSGYFGVNILNYSQRHVAERFAGVGGLRAEQRYDGSEWIEHNGVWLLAQAPAALVCKVSEIIVRHSHAMVLGAVEYVHLTDSTDPALLYWQGQFVSLP</sequence>
<evidence type="ECO:0000313" key="5">
    <source>
        <dbReference type="Proteomes" id="UP000700248"/>
    </source>
</evidence>
<comment type="caution">
    <text evidence="4">The sequence shown here is derived from an EMBL/GenBank/DDBJ whole genome shotgun (WGS) entry which is preliminary data.</text>
</comment>
<feature type="domain" description="Flavin reductase like" evidence="3">
    <location>
        <begin position="18"/>
        <end position="165"/>
    </location>
</feature>
<dbReference type="InterPro" id="IPR002563">
    <property type="entry name" value="Flavin_Rdtase-like_dom"/>
</dbReference>
<dbReference type="Gene3D" id="2.30.110.10">
    <property type="entry name" value="Electron Transport, Fmn-binding Protein, Chain A"/>
    <property type="match status" value="1"/>
</dbReference>
<dbReference type="Proteomes" id="UP000700248">
    <property type="component" value="Unassembled WGS sequence"/>
</dbReference>
<dbReference type="GO" id="GO:0042602">
    <property type="term" value="F:riboflavin reductase (NADPH) activity"/>
    <property type="evidence" value="ECO:0007669"/>
    <property type="project" value="TreeGrafter"/>
</dbReference>
<gene>
    <name evidence="4" type="ORF">K8U84_05545</name>
</gene>
<dbReference type="PANTHER" id="PTHR30466:SF11">
    <property type="entry name" value="FLAVIN-DEPENDENT MONOOXYGENASE, REDUCTASE SUBUNIT HSAB"/>
    <property type="match status" value="1"/>
</dbReference>
<dbReference type="PANTHER" id="PTHR30466">
    <property type="entry name" value="FLAVIN REDUCTASE"/>
    <property type="match status" value="1"/>
</dbReference>
<dbReference type="RefSeq" id="WP_276830705.1">
    <property type="nucleotide sequence ID" value="NZ_DYTQ01000064.1"/>
</dbReference>
<keyword evidence="2" id="KW-0560">Oxidoreductase</keyword>
<evidence type="ECO:0000313" key="4">
    <source>
        <dbReference type="EMBL" id="HJH24003.1"/>
    </source>
</evidence>
<reference evidence="4" key="1">
    <citation type="journal article" date="2021" name="PeerJ">
        <title>Extensive microbial diversity within the chicken gut microbiome revealed by metagenomics and culture.</title>
        <authorList>
            <person name="Gilroy R."/>
            <person name="Ravi A."/>
            <person name="Getino M."/>
            <person name="Pursley I."/>
            <person name="Horton D.L."/>
            <person name="Alikhan N.F."/>
            <person name="Baker D."/>
            <person name="Gharbi K."/>
            <person name="Hall N."/>
            <person name="Watson M."/>
            <person name="Adriaenssens E.M."/>
            <person name="Foster-Nyarko E."/>
            <person name="Jarju S."/>
            <person name="Secka A."/>
            <person name="Antonio M."/>
            <person name="Oren A."/>
            <person name="Chaudhuri R.R."/>
            <person name="La Ragione R."/>
            <person name="Hildebrand F."/>
            <person name="Pallen M.J."/>
        </authorList>
    </citation>
    <scope>NUCLEOTIDE SEQUENCE</scope>
    <source>
        <strain evidence="4">CHK175-13533</strain>
    </source>
</reference>
<dbReference type="InterPro" id="IPR050268">
    <property type="entry name" value="NADH-dep_flavin_reductase"/>
</dbReference>
<accession>A0A9D3AAB9</accession>
<evidence type="ECO:0000256" key="1">
    <source>
        <dbReference type="ARBA" id="ARBA00008898"/>
    </source>
</evidence>
<reference evidence="4" key="2">
    <citation type="submission" date="2021-09" db="EMBL/GenBank/DDBJ databases">
        <authorList>
            <person name="Gilroy R."/>
        </authorList>
    </citation>
    <scope>NUCLEOTIDE SEQUENCE</scope>
    <source>
        <strain evidence="4">CHK175-13533</strain>
    </source>
</reference>
<organism evidence="4 5">
    <name type="scientific">Paenalcaligenes hominis</name>
    <dbReference type="NCBI Taxonomy" id="643674"/>
    <lineage>
        <taxon>Bacteria</taxon>
        <taxon>Pseudomonadati</taxon>
        <taxon>Pseudomonadota</taxon>
        <taxon>Betaproteobacteria</taxon>
        <taxon>Burkholderiales</taxon>
        <taxon>Alcaligenaceae</taxon>
        <taxon>Paenalcaligenes</taxon>
    </lineage>
</organism>
<dbReference type="InterPro" id="IPR012349">
    <property type="entry name" value="Split_barrel_FMN-bd"/>
</dbReference>
<proteinExistence type="inferred from homology"/>